<dbReference type="SUPFAM" id="SSF56112">
    <property type="entry name" value="Protein kinase-like (PK-like)"/>
    <property type="match status" value="1"/>
</dbReference>
<dbReference type="InterPro" id="IPR011009">
    <property type="entry name" value="Kinase-like_dom_sf"/>
</dbReference>
<dbReference type="Gramene" id="ONK80449">
    <property type="protein sequence ID" value="ONK80449"/>
    <property type="gene ID" value="A4U43_C01F17830"/>
</dbReference>
<evidence type="ECO:0000256" key="2">
    <source>
        <dbReference type="SAM" id="MobiDB-lite"/>
    </source>
</evidence>
<dbReference type="GO" id="GO:0043419">
    <property type="term" value="P:urea catabolic process"/>
    <property type="evidence" value="ECO:0007669"/>
    <property type="project" value="InterPro"/>
</dbReference>
<dbReference type="Proteomes" id="UP000243459">
    <property type="component" value="Chromosome 1"/>
</dbReference>
<evidence type="ECO:0000313" key="3">
    <source>
        <dbReference type="EMBL" id="ONK80449.1"/>
    </source>
</evidence>
<name>A0A5P1FTV9_ASPOF</name>
<organism evidence="3 4">
    <name type="scientific">Asparagus officinalis</name>
    <name type="common">Garden asparagus</name>
    <dbReference type="NCBI Taxonomy" id="4686"/>
    <lineage>
        <taxon>Eukaryota</taxon>
        <taxon>Viridiplantae</taxon>
        <taxon>Streptophyta</taxon>
        <taxon>Embryophyta</taxon>
        <taxon>Tracheophyta</taxon>
        <taxon>Spermatophyta</taxon>
        <taxon>Magnoliopsida</taxon>
        <taxon>Liliopsida</taxon>
        <taxon>Asparagales</taxon>
        <taxon>Asparagaceae</taxon>
        <taxon>Asparagoideae</taxon>
        <taxon>Asparagus</taxon>
    </lineage>
</organism>
<keyword evidence="1" id="KW-0378">Hydrolase</keyword>
<sequence>MKLVPREVEKLALHQVGFLVQKRLASGLRLNYVEAAVLIATQMVCRIAVEDVKCEVKILQALKGHENTVHFHNAFEDDDDVYIVMDESAVWFLQDLAREQDADETTIDDRDHDDRDYDDYDE</sequence>
<dbReference type="GO" id="GO:0016787">
    <property type="term" value="F:hydrolase activity"/>
    <property type="evidence" value="ECO:0007669"/>
    <property type="project" value="UniProtKB-KW"/>
</dbReference>
<dbReference type="GO" id="GO:0016151">
    <property type="term" value="F:nickel cation binding"/>
    <property type="evidence" value="ECO:0007669"/>
    <property type="project" value="InterPro"/>
</dbReference>
<evidence type="ECO:0000256" key="1">
    <source>
        <dbReference type="ARBA" id="ARBA00022801"/>
    </source>
</evidence>
<dbReference type="Gene3D" id="3.30.280.10">
    <property type="entry name" value="Urease, gamma-like subunit"/>
    <property type="match status" value="1"/>
</dbReference>
<accession>A0A5P1FTV9</accession>
<dbReference type="AlphaFoldDB" id="A0A5P1FTV9"/>
<protein>
    <submittedName>
        <fullName evidence="3">Uncharacterized protein</fullName>
    </submittedName>
</protein>
<dbReference type="InterPro" id="IPR050112">
    <property type="entry name" value="Urease_alpha_subunit"/>
</dbReference>
<feature type="region of interest" description="Disordered" evidence="2">
    <location>
        <begin position="102"/>
        <end position="122"/>
    </location>
</feature>
<dbReference type="InterPro" id="IPR036463">
    <property type="entry name" value="Urease_gamma_sf"/>
</dbReference>
<dbReference type="EMBL" id="CM007381">
    <property type="protein sequence ID" value="ONK80449.1"/>
    <property type="molecule type" value="Genomic_DNA"/>
</dbReference>
<proteinExistence type="predicted"/>
<keyword evidence="4" id="KW-1185">Reference proteome</keyword>
<dbReference type="InterPro" id="IPR002026">
    <property type="entry name" value="Urease_gamma/gamma-beta_su"/>
</dbReference>
<evidence type="ECO:0000313" key="4">
    <source>
        <dbReference type="Proteomes" id="UP000243459"/>
    </source>
</evidence>
<gene>
    <name evidence="3" type="ORF">A4U43_C01F17830</name>
</gene>
<reference evidence="4" key="1">
    <citation type="journal article" date="2017" name="Nat. Commun.">
        <title>The asparagus genome sheds light on the origin and evolution of a young Y chromosome.</title>
        <authorList>
            <person name="Harkess A."/>
            <person name="Zhou J."/>
            <person name="Xu C."/>
            <person name="Bowers J.E."/>
            <person name="Van der Hulst R."/>
            <person name="Ayyampalayam S."/>
            <person name="Mercati F."/>
            <person name="Riccardi P."/>
            <person name="McKain M.R."/>
            <person name="Kakrana A."/>
            <person name="Tang H."/>
            <person name="Ray J."/>
            <person name="Groenendijk J."/>
            <person name="Arikit S."/>
            <person name="Mathioni S.M."/>
            <person name="Nakano M."/>
            <person name="Shan H."/>
            <person name="Telgmann-Rauber A."/>
            <person name="Kanno A."/>
            <person name="Yue Z."/>
            <person name="Chen H."/>
            <person name="Li W."/>
            <person name="Chen Y."/>
            <person name="Xu X."/>
            <person name="Zhang Y."/>
            <person name="Luo S."/>
            <person name="Chen H."/>
            <person name="Gao J."/>
            <person name="Mao Z."/>
            <person name="Pires J.C."/>
            <person name="Luo M."/>
            <person name="Kudrna D."/>
            <person name="Wing R.A."/>
            <person name="Meyers B.C."/>
            <person name="Yi K."/>
            <person name="Kong H."/>
            <person name="Lavrijsen P."/>
            <person name="Sunseri F."/>
            <person name="Falavigna A."/>
            <person name="Ye Y."/>
            <person name="Leebens-Mack J.H."/>
            <person name="Chen G."/>
        </authorList>
    </citation>
    <scope>NUCLEOTIDE SEQUENCE [LARGE SCALE GENOMIC DNA]</scope>
    <source>
        <strain evidence="4">cv. DH0086</strain>
    </source>
</reference>
<dbReference type="PANTHER" id="PTHR43440">
    <property type="entry name" value="UREASE"/>
    <property type="match status" value="1"/>
</dbReference>
<dbReference type="SUPFAM" id="SSF54111">
    <property type="entry name" value="Urease, gamma-subunit"/>
    <property type="match status" value="1"/>
</dbReference>
<dbReference type="PANTHER" id="PTHR43440:SF1">
    <property type="entry name" value="UREASE"/>
    <property type="match status" value="1"/>
</dbReference>
<dbReference type="Pfam" id="PF00547">
    <property type="entry name" value="Urease_gamma"/>
    <property type="match status" value="1"/>
</dbReference>